<dbReference type="InterPro" id="IPR013022">
    <property type="entry name" value="Xyl_isomerase-like_TIM-brl"/>
</dbReference>
<sequence>MKKNAIVMHSSVAASGNLVTNLRIAKEVGFDCVELTVIPMIKPYLEARHSLEELAELTKEFDIVGIGWLPDIERQGEDFEKLMKEAREMFEIAHAIGAGGIECLTGPADVNAVRHFKNHEPYEGYQGLLGLPADKQMELLKKNVTALADLAMDYGLCLYLEPLGWTPVNKISQAYEIARTCGRDNVKCVIDTWHAYVAGDTPEEIADMDKNYIYGVHVSDSLEAKEGTVPDENIIRNCALGEGVVDYKRYCDAVKATGYDGWWNAELFSRRQMQMDPEEVARSIHAELTRLAKG</sequence>
<dbReference type="Pfam" id="PF01261">
    <property type="entry name" value="AP_endonuc_2"/>
    <property type="match status" value="1"/>
</dbReference>
<proteinExistence type="predicted"/>
<name>A0ABY5VCW2_9FIRM</name>
<dbReference type="InterPro" id="IPR050312">
    <property type="entry name" value="IolE/XylAMocC-like"/>
</dbReference>
<feature type="domain" description="Xylose isomerase-like TIM barrel" evidence="1">
    <location>
        <begin position="22"/>
        <end position="282"/>
    </location>
</feature>
<dbReference type="GO" id="GO:0016853">
    <property type="term" value="F:isomerase activity"/>
    <property type="evidence" value="ECO:0007669"/>
    <property type="project" value="UniProtKB-KW"/>
</dbReference>
<evidence type="ECO:0000313" key="3">
    <source>
        <dbReference type="Proteomes" id="UP001060164"/>
    </source>
</evidence>
<keyword evidence="2" id="KW-0413">Isomerase</keyword>
<evidence type="ECO:0000259" key="1">
    <source>
        <dbReference type="Pfam" id="PF01261"/>
    </source>
</evidence>
<dbReference type="RefSeq" id="WP_044983417.1">
    <property type="nucleotide sequence ID" value="NZ_CABLBR010000024.1"/>
</dbReference>
<reference evidence="2" key="1">
    <citation type="journal article" date="2022" name="Cell">
        <title>Design, construction, and in vivo augmentation of a complex gut microbiome.</title>
        <authorList>
            <person name="Cheng A.G."/>
            <person name="Ho P.Y."/>
            <person name="Aranda-Diaz A."/>
            <person name="Jain S."/>
            <person name="Yu F.B."/>
            <person name="Meng X."/>
            <person name="Wang M."/>
            <person name="Iakiviak M."/>
            <person name="Nagashima K."/>
            <person name="Zhao A."/>
            <person name="Murugkar P."/>
            <person name="Patil A."/>
            <person name="Atabakhsh K."/>
            <person name="Weakley A."/>
            <person name="Yan J."/>
            <person name="Brumbaugh A.R."/>
            <person name="Higginbottom S."/>
            <person name="Dimas A."/>
            <person name="Shiver A.L."/>
            <person name="Deutschbauer A."/>
            <person name="Neff N."/>
            <person name="Sonnenburg J.L."/>
            <person name="Huang K.C."/>
            <person name="Fischbach M.A."/>
        </authorList>
    </citation>
    <scope>NUCLEOTIDE SEQUENCE</scope>
    <source>
        <strain evidence="2">DSM 19829</strain>
    </source>
</reference>
<dbReference type="Gene3D" id="3.20.20.150">
    <property type="entry name" value="Divalent-metal-dependent TIM barrel enzymes"/>
    <property type="match status" value="1"/>
</dbReference>
<keyword evidence="3" id="KW-1185">Reference proteome</keyword>
<dbReference type="PANTHER" id="PTHR12110">
    <property type="entry name" value="HYDROXYPYRUVATE ISOMERASE"/>
    <property type="match status" value="1"/>
</dbReference>
<dbReference type="SUPFAM" id="SSF51658">
    <property type="entry name" value="Xylose isomerase-like"/>
    <property type="match status" value="1"/>
</dbReference>
<dbReference type="EMBL" id="CP102290">
    <property type="protein sequence ID" value="UWP58336.1"/>
    <property type="molecule type" value="Genomic_DNA"/>
</dbReference>
<dbReference type="PANTHER" id="PTHR12110:SF21">
    <property type="entry name" value="XYLOSE ISOMERASE-LIKE TIM BARREL DOMAIN-CONTAINING PROTEIN"/>
    <property type="match status" value="1"/>
</dbReference>
<protein>
    <submittedName>
        <fullName evidence="2">Sugar phosphate isomerase/epimerase</fullName>
    </submittedName>
</protein>
<gene>
    <name evidence="2" type="ORF">NQ502_13210</name>
</gene>
<accession>A0ABY5VCW2</accession>
<organism evidence="2 3">
    <name type="scientific">Ruminococcus gauvreauii</name>
    <dbReference type="NCBI Taxonomy" id="438033"/>
    <lineage>
        <taxon>Bacteria</taxon>
        <taxon>Bacillati</taxon>
        <taxon>Bacillota</taxon>
        <taxon>Clostridia</taxon>
        <taxon>Eubacteriales</taxon>
        <taxon>Oscillospiraceae</taxon>
        <taxon>Ruminococcus</taxon>
    </lineage>
</organism>
<dbReference type="Proteomes" id="UP001060164">
    <property type="component" value="Chromosome"/>
</dbReference>
<dbReference type="InterPro" id="IPR036237">
    <property type="entry name" value="Xyl_isomerase-like_sf"/>
</dbReference>
<evidence type="ECO:0000313" key="2">
    <source>
        <dbReference type="EMBL" id="UWP58336.1"/>
    </source>
</evidence>